<dbReference type="RefSeq" id="WP_170275763.1">
    <property type="nucleotide sequence ID" value="NZ_CP041745.1"/>
</dbReference>
<reference evidence="1 2" key="1">
    <citation type="submission" date="2016-10" db="EMBL/GenBank/DDBJ databases">
        <authorList>
            <person name="de Groot N.N."/>
        </authorList>
    </citation>
    <scope>NUCLEOTIDE SEQUENCE [LARGE SCALE GENOMIC DNA]</scope>
    <source>
        <strain evidence="1 2">LMG 23650</strain>
    </source>
</reference>
<accession>A0A1I3JCL3</accession>
<proteinExistence type="predicted"/>
<organism evidence="1 2">
    <name type="scientific">Paraburkholderia megapolitana</name>
    <dbReference type="NCBI Taxonomy" id="420953"/>
    <lineage>
        <taxon>Bacteria</taxon>
        <taxon>Pseudomonadati</taxon>
        <taxon>Pseudomonadota</taxon>
        <taxon>Betaproteobacteria</taxon>
        <taxon>Burkholderiales</taxon>
        <taxon>Burkholderiaceae</taxon>
        <taxon>Paraburkholderia</taxon>
    </lineage>
</organism>
<dbReference type="AlphaFoldDB" id="A0A1I3JCL3"/>
<evidence type="ECO:0000313" key="1">
    <source>
        <dbReference type="EMBL" id="SFI57987.1"/>
    </source>
</evidence>
<protein>
    <submittedName>
        <fullName evidence="1">Uncharacterized protein</fullName>
    </submittedName>
</protein>
<name>A0A1I3JCL3_9BURK</name>
<sequence length="58" mass="6724">MKTALFFSSLSLLSRLHTEIILLANGYMEVACPDYELPELNRHWLIRRVVDYGVVCLL</sequence>
<keyword evidence="2" id="KW-1185">Reference proteome</keyword>
<evidence type="ECO:0000313" key="2">
    <source>
        <dbReference type="Proteomes" id="UP000199548"/>
    </source>
</evidence>
<dbReference type="EMBL" id="FOQU01000003">
    <property type="protein sequence ID" value="SFI57987.1"/>
    <property type="molecule type" value="Genomic_DNA"/>
</dbReference>
<dbReference type="Proteomes" id="UP000199548">
    <property type="component" value="Unassembled WGS sequence"/>
</dbReference>
<gene>
    <name evidence="1" type="ORF">SAMN05192543_103654</name>
</gene>